<evidence type="ECO:0000313" key="1">
    <source>
        <dbReference type="EMBL" id="AVB21322.1"/>
    </source>
</evidence>
<protein>
    <submittedName>
        <fullName evidence="1">Uncharacterized protein</fullName>
    </submittedName>
</protein>
<dbReference type="Proteomes" id="UP000236903">
    <property type="component" value="Chromosome"/>
</dbReference>
<dbReference type="RefSeq" id="WP_103377658.1">
    <property type="nucleotide sequence ID" value="NZ_CP026562.1"/>
</dbReference>
<proteinExistence type="predicted"/>
<evidence type="ECO:0000313" key="2">
    <source>
        <dbReference type="Proteomes" id="UP000236903"/>
    </source>
</evidence>
<dbReference type="EMBL" id="CP026562">
    <property type="protein sequence ID" value="AVB21322.1"/>
    <property type="molecule type" value="Genomic_DNA"/>
</dbReference>
<dbReference type="AlphaFoldDB" id="A0AAD0GR95"/>
<name>A0AAD0GR95_9PSED</name>
<accession>A0AAD0GR95</accession>
<sequence length="135" mass="15497">MGDKLESYIDWIIPGIEIGRCALRFFFSRTETELKIILLAGNNQFFEIELAFELKDIVGFKLANDSYSWRSDSARTTRRTGYSLFKVENSKYIEWFKAETYGVGDLDGVIHFSLLLADESLDIVSFNSPEIKVFG</sequence>
<reference evidence="1 2" key="1">
    <citation type="submission" date="2018-02" db="EMBL/GenBank/DDBJ databases">
        <title>Comparative genomics of Pseudomonas syringae.</title>
        <authorList>
            <person name="Hulin M.T."/>
        </authorList>
    </citation>
    <scope>NUCLEOTIDE SEQUENCE [LARGE SCALE GENOMIC DNA]</scope>
    <source>
        <strain evidence="1 2">R2leaf</strain>
    </source>
</reference>
<gene>
    <name evidence="1" type="ORF">BKM03_20400</name>
</gene>
<dbReference type="KEGG" id="pavl:BKM03_20400"/>
<organism evidence="1 2">
    <name type="scientific">Pseudomonas avellanae</name>
    <dbReference type="NCBI Taxonomy" id="46257"/>
    <lineage>
        <taxon>Bacteria</taxon>
        <taxon>Pseudomonadati</taxon>
        <taxon>Pseudomonadota</taxon>
        <taxon>Gammaproteobacteria</taxon>
        <taxon>Pseudomonadales</taxon>
        <taxon>Pseudomonadaceae</taxon>
        <taxon>Pseudomonas</taxon>
    </lineage>
</organism>